<evidence type="ECO:0000313" key="3">
    <source>
        <dbReference type="Proteomes" id="UP001054945"/>
    </source>
</evidence>
<feature type="region of interest" description="Disordered" evidence="1">
    <location>
        <begin position="1"/>
        <end position="89"/>
    </location>
</feature>
<dbReference type="Proteomes" id="UP001054945">
    <property type="component" value="Unassembled WGS sequence"/>
</dbReference>
<feature type="compositionally biased region" description="Polar residues" evidence="1">
    <location>
        <begin position="29"/>
        <end position="51"/>
    </location>
</feature>
<dbReference type="AlphaFoldDB" id="A0AAV4VZ91"/>
<sequence>MVIHPTPGPQIRRFRWRDHPKQQLFPPESGSQQEVTSRNLLLENGISQTIVPATPPHPEEICSSTPPPPLSSEDDELSQRSLMEPPLRE</sequence>
<accession>A0AAV4VZ91</accession>
<dbReference type="EMBL" id="BPLR01015304">
    <property type="protein sequence ID" value="GIY75155.1"/>
    <property type="molecule type" value="Genomic_DNA"/>
</dbReference>
<organism evidence="2 3">
    <name type="scientific">Caerostris extrusa</name>
    <name type="common">Bark spider</name>
    <name type="synonym">Caerostris bankana</name>
    <dbReference type="NCBI Taxonomy" id="172846"/>
    <lineage>
        <taxon>Eukaryota</taxon>
        <taxon>Metazoa</taxon>
        <taxon>Ecdysozoa</taxon>
        <taxon>Arthropoda</taxon>
        <taxon>Chelicerata</taxon>
        <taxon>Arachnida</taxon>
        <taxon>Araneae</taxon>
        <taxon>Araneomorphae</taxon>
        <taxon>Entelegynae</taxon>
        <taxon>Araneoidea</taxon>
        <taxon>Araneidae</taxon>
        <taxon>Caerostris</taxon>
    </lineage>
</organism>
<gene>
    <name evidence="2" type="ORF">CEXT_494091</name>
</gene>
<proteinExistence type="predicted"/>
<protein>
    <submittedName>
        <fullName evidence="2">Uncharacterized protein</fullName>
    </submittedName>
</protein>
<reference evidence="2 3" key="1">
    <citation type="submission" date="2021-06" db="EMBL/GenBank/DDBJ databases">
        <title>Caerostris extrusa draft genome.</title>
        <authorList>
            <person name="Kono N."/>
            <person name="Arakawa K."/>
        </authorList>
    </citation>
    <scope>NUCLEOTIDE SEQUENCE [LARGE SCALE GENOMIC DNA]</scope>
</reference>
<name>A0AAV4VZ91_CAEEX</name>
<comment type="caution">
    <text evidence="2">The sequence shown here is derived from an EMBL/GenBank/DDBJ whole genome shotgun (WGS) entry which is preliminary data.</text>
</comment>
<evidence type="ECO:0000256" key="1">
    <source>
        <dbReference type="SAM" id="MobiDB-lite"/>
    </source>
</evidence>
<evidence type="ECO:0000313" key="2">
    <source>
        <dbReference type="EMBL" id="GIY75155.1"/>
    </source>
</evidence>
<keyword evidence="3" id="KW-1185">Reference proteome</keyword>